<evidence type="ECO:0000313" key="2">
    <source>
        <dbReference type="EMBL" id="KAF4303461.1"/>
    </source>
</evidence>
<dbReference type="Proteomes" id="UP000572817">
    <property type="component" value="Unassembled WGS sequence"/>
</dbReference>
<dbReference type="PANTHER" id="PTHR35394:SF5">
    <property type="entry name" value="DUF3176 DOMAIN-CONTAINING PROTEIN"/>
    <property type="match status" value="1"/>
</dbReference>
<keyword evidence="1" id="KW-0472">Membrane</keyword>
<sequence length="291" mass="32697">MNATCETHAGPLAPTNEESWSFKTTNCTYSLNNTFSFPTYIQTTHFPTKNGRSSENASEWTQVKMTSPDVADGLGNFLKPNRAYLATVLSYSTFFDKGQKRLPEVIPDLLDPKIFACGLYWCGHVYTNSSVINGTLRTTKPSSADNLGMIYDSDGSNIFIQTNETRSDVFCVPEEDRATFPANDTFTVSQTAHLKLSHFFYQLFNITNLSVSDVIFKDRNITRTFENIAAAMTEQVRVSKSSYRVKGLAWENEMYVLVQWEWMTLPLAVLVMSVAHLVTIIAANGARPERI</sequence>
<comment type="caution">
    <text evidence="2">The sequence shown here is derived from an EMBL/GenBank/DDBJ whole genome shotgun (WGS) entry which is preliminary data.</text>
</comment>
<gene>
    <name evidence="2" type="ORF">GTA08_BOTSDO09027</name>
</gene>
<reference evidence="2" key="1">
    <citation type="submission" date="2020-04" db="EMBL/GenBank/DDBJ databases">
        <title>Genome Assembly and Annotation of Botryosphaeria dothidea sdau 11-99, a Latent Pathogen of Apple Fruit Ring Rot in China.</title>
        <authorList>
            <person name="Yu C."/>
            <person name="Diao Y."/>
            <person name="Lu Q."/>
            <person name="Zhao J."/>
            <person name="Cui S."/>
            <person name="Peng C."/>
            <person name="He B."/>
            <person name="Liu H."/>
        </authorList>
    </citation>
    <scope>NUCLEOTIDE SEQUENCE [LARGE SCALE GENOMIC DNA]</scope>
    <source>
        <strain evidence="2">Sdau11-99</strain>
    </source>
</reference>
<keyword evidence="1" id="KW-0812">Transmembrane</keyword>
<keyword evidence="1" id="KW-1133">Transmembrane helix</keyword>
<protein>
    <submittedName>
        <fullName evidence="2">Uncharacterized protein</fullName>
    </submittedName>
</protein>
<proteinExistence type="predicted"/>
<organism evidence="2 3">
    <name type="scientific">Botryosphaeria dothidea</name>
    <dbReference type="NCBI Taxonomy" id="55169"/>
    <lineage>
        <taxon>Eukaryota</taxon>
        <taxon>Fungi</taxon>
        <taxon>Dikarya</taxon>
        <taxon>Ascomycota</taxon>
        <taxon>Pezizomycotina</taxon>
        <taxon>Dothideomycetes</taxon>
        <taxon>Dothideomycetes incertae sedis</taxon>
        <taxon>Botryosphaeriales</taxon>
        <taxon>Botryosphaeriaceae</taxon>
        <taxon>Botryosphaeria</taxon>
    </lineage>
</organism>
<evidence type="ECO:0000313" key="3">
    <source>
        <dbReference type="Proteomes" id="UP000572817"/>
    </source>
</evidence>
<keyword evidence="3" id="KW-1185">Reference proteome</keyword>
<dbReference type="AlphaFoldDB" id="A0A8H4N2B4"/>
<name>A0A8H4N2B4_9PEZI</name>
<accession>A0A8H4N2B4</accession>
<dbReference type="OrthoDB" id="5242705at2759"/>
<feature type="transmembrane region" description="Helical" evidence="1">
    <location>
        <begin position="262"/>
        <end position="283"/>
    </location>
</feature>
<evidence type="ECO:0000256" key="1">
    <source>
        <dbReference type="SAM" id="Phobius"/>
    </source>
</evidence>
<dbReference type="PANTHER" id="PTHR35394">
    <property type="entry name" value="DUF3176 DOMAIN-CONTAINING PROTEIN"/>
    <property type="match status" value="1"/>
</dbReference>
<dbReference type="EMBL" id="WWBZ02000062">
    <property type="protein sequence ID" value="KAF4303461.1"/>
    <property type="molecule type" value="Genomic_DNA"/>
</dbReference>